<dbReference type="Proteomes" id="UP000178723">
    <property type="component" value="Unassembled WGS sequence"/>
</dbReference>
<dbReference type="EMBL" id="MGEP01000053">
    <property type="protein sequence ID" value="OGL86097.1"/>
    <property type="molecule type" value="Genomic_DNA"/>
</dbReference>
<accession>A0A1F7V7N5</accession>
<dbReference type="AlphaFoldDB" id="A0A1F7V7N5"/>
<gene>
    <name evidence="1" type="ORF">A3I40_01905</name>
</gene>
<sequence length="93" mass="10582">MARTKKMLHQKVVILKLAGQTRKRIPAMLVQRRRGSRPCSLCRSKIVPGEHYVVVAYRDAFDFKIRSLAYCLDCIQECSGLTKAMEGRNIVGD</sequence>
<protein>
    <submittedName>
        <fullName evidence="1">Uncharacterized protein</fullName>
    </submittedName>
</protein>
<organism evidence="1 2">
    <name type="scientific">Candidatus Uhrbacteria bacterium RIFCSPLOWO2_02_FULL_48_12</name>
    <dbReference type="NCBI Taxonomy" id="1802407"/>
    <lineage>
        <taxon>Bacteria</taxon>
        <taxon>Candidatus Uhriibacteriota</taxon>
    </lineage>
</organism>
<evidence type="ECO:0000313" key="2">
    <source>
        <dbReference type="Proteomes" id="UP000178723"/>
    </source>
</evidence>
<evidence type="ECO:0000313" key="1">
    <source>
        <dbReference type="EMBL" id="OGL86097.1"/>
    </source>
</evidence>
<comment type="caution">
    <text evidence="1">The sequence shown here is derived from an EMBL/GenBank/DDBJ whole genome shotgun (WGS) entry which is preliminary data.</text>
</comment>
<reference evidence="1 2" key="1">
    <citation type="journal article" date="2016" name="Nat. Commun.">
        <title>Thousands of microbial genomes shed light on interconnected biogeochemical processes in an aquifer system.</title>
        <authorList>
            <person name="Anantharaman K."/>
            <person name="Brown C.T."/>
            <person name="Hug L.A."/>
            <person name="Sharon I."/>
            <person name="Castelle C.J."/>
            <person name="Probst A.J."/>
            <person name="Thomas B.C."/>
            <person name="Singh A."/>
            <person name="Wilkins M.J."/>
            <person name="Karaoz U."/>
            <person name="Brodie E.L."/>
            <person name="Williams K.H."/>
            <person name="Hubbard S.S."/>
            <person name="Banfield J.F."/>
        </authorList>
    </citation>
    <scope>NUCLEOTIDE SEQUENCE [LARGE SCALE GENOMIC DNA]</scope>
</reference>
<proteinExistence type="predicted"/>
<name>A0A1F7V7N5_9BACT</name>